<dbReference type="RefSeq" id="WP_109926732.1">
    <property type="nucleotide sequence ID" value="NZ_QGNZ01000004.1"/>
</dbReference>
<protein>
    <recommendedName>
        <fullName evidence="3">IrrE N-terminal-like domain-containing protein</fullName>
    </recommendedName>
</protein>
<gene>
    <name evidence="1" type="ORF">DHW03_15335</name>
</gene>
<reference evidence="1 2" key="1">
    <citation type="submission" date="2018-05" db="EMBL/GenBank/DDBJ databases">
        <title>Pedobacter paludis sp. nov., isolated from wetland soil.</title>
        <authorList>
            <person name="Zhang Y."/>
            <person name="Wang G."/>
        </authorList>
    </citation>
    <scope>NUCLEOTIDE SEQUENCE [LARGE SCALE GENOMIC DNA]</scope>
    <source>
        <strain evidence="1 2">KCTC22721</strain>
    </source>
</reference>
<dbReference type="EMBL" id="QGNZ01000004">
    <property type="protein sequence ID" value="PWS26167.1"/>
    <property type="molecule type" value="Genomic_DNA"/>
</dbReference>
<keyword evidence="2" id="KW-1185">Reference proteome</keyword>
<evidence type="ECO:0000313" key="1">
    <source>
        <dbReference type="EMBL" id="PWS26167.1"/>
    </source>
</evidence>
<accession>A0A317EJ68</accession>
<dbReference type="AlphaFoldDB" id="A0A317EJ68"/>
<organism evidence="1 2">
    <name type="scientific">Pedobacter yonginense</name>
    <dbReference type="NCBI Taxonomy" id="651869"/>
    <lineage>
        <taxon>Bacteria</taxon>
        <taxon>Pseudomonadati</taxon>
        <taxon>Bacteroidota</taxon>
        <taxon>Sphingobacteriia</taxon>
        <taxon>Sphingobacteriales</taxon>
        <taxon>Sphingobacteriaceae</taxon>
        <taxon>Pedobacter</taxon>
    </lineage>
</organism>
<comment type="caution">
    <text evidence="1">The sequence shown here is derived from an EMBL/GenBank/DDBJ whole genome shotgun (WGS) entry which is preliminary data.</text>
</comment>
<name>A0A317EJ68_9SPHI</name>
<sequence length="150" mass="17462">MLKSKKSSTIRELIAAAPDLLPFEQVIDQLLSEFYDGGASIIIDSRRISSYLAQTPFNSRTRNFELFIGVRDRKTGLNILWSIFHEYGHLIQDRPTGEELIEGTNAKYLREIDAWDKAQKRLLEFDNLIPYFNDFKIYRSTCTSSYKVEQ</sequence>
<evidence type="ECO:0008006" key="3">
    <source>
        <dbReference type="Google" id="ProtNLM"/>
    </source>
</evidence>
<proteinExistence type="predicted"/>
<evidence type="ECO:0000313" key="2">
    <source>
        <dbReference type="Proteomes" id="UP000245379"/>
    </source>
</evidence>
<dbReference type="Proteomes" id="UP000245379">
    <property type="component" value="Unassembled WGS sequence"/>
</dbReference>
<dbReference type="OrthoDB" id="800028at2"/>